<accession>A0A914UY45</accession>
<feature type="region of interest" description="Disordered" evidence="1">
    <location>
        <begin position="1"/>
        <end position="22"/>
    </location>
</feature>
<evidence type="ECO:0000256" key="1">
    <source>
        <dbReference type="SAM" id="MobiDB-lite"/>
    </source>
</evidence>
<name>A0A914UY45_9BILA</name>
<reference evidence="3" key="1">
    <citation type="submission" date="2022-11" db="UniProtKB">
        <authorList>
            <consortium name="WormBaseParasite"/>
        </authorList>
    </citation>
    <scope>IDENTIFICATION</scope>
</reference>
<evidence type="ECO:0000313" key="3">
    <source>
        <dbReference type="WBParaSite" id="PSAMB.scaffold1357size32555.g12682.t1"/>
    </source>
</evidence>
<dbReference type="WBParaSite" id="PSAMB.scaffold1357size32555.g12682.t1">
    <property type="protein sequence ID" value="PSAMB.scaffold1357size32555.g12682.t1"/>
    <property type="gene ID" value="PSAMB.scaffold1357size32555.g12682"/>
</dbReference>
<feature type="region of interest" description="Disordered" evidence="1">
    <location>
        <begin position="98"/>
        <end position="120"/>
    </location>
</feature>
<dbReference type="Proteomes" id="UP000887566">
    <property type="component" value="Unplaced"/>
</dbReference>
<evidence type="ECO:0000313" key="2">
    <source>
        <dbReference type="Proteomes" id="UP000887566"/>
    </source>
</evidence>
<sequence>MLAVCNSLDKHSGEDDDDEHDEIHDCAHPTLVLKKDLRVKREHRKSSLRNCFETGHLEGSKSNYDVLNMGAPHDDRQYSLQRHHSTCISRIAEFEEKNRLKDKPKKGSKNDDEEQPPQTKLQCKAAAKRFRERCDRLESCCVRAKLCKKDMSKTKLAKEIKGIVEEIKSMRKTCREKTSRVAARKDES</sequence>
<organism evidence="2 3">
    <name type="scientific">Plectus sambesii</name>
    <dbReference type="NCBI Taxonomy" id="2011161"/>
    <lineage>
        <taxon>Eukaryota</taxon>
        <taxon>Metazoa</taxon>
        <taxon>Ecdysozoa</taxon>
        <taxon>Nematoda</taxon>
        <taxon>Chromadorea</taxon>
        <taxon>Plectida</taxon>
        <taxon>Plectina</taxon>
        <taxon>Plectoidea</taxon>
        <taxon>Plectidae</taxon>
        <taxon>Plectus</taxon>
    </lineage>
</organism>
<protein>
    <submittedName>
        <fullName evidence="3">Uncharacterized protein</fullName>
    </submittedName>
</protein>
<dbReference type="AlphaFoldDB" id="A0A914UY45"/>
<proteinExistence type="predicted"/>
<keyword evidence="2" id="KW-1185">Reference proteome</keyword>